<dbReference type="EC" id="6.1.1.7" evidence="7"/>
<proteinExistence type="predicted"/>
<dbReference type="InterPro" id="IPR051335">
    <property type="entry name" value="Alanyl-tRNA_Editing_Enzymes"/>
</dbReference>
<gene>
    <name evidence="7" type="ORF">J2Z79_003130</name>
</gene>
<dbReference type="InterPro" id="IPR009000">
    <property type="entry name" value="Transl_B-barrel_sf"/>
</dbReference>
<keyword evidence="8" id="KW-1185">Reference proteome</keyword>
<dbReference type="SUPFAM" id="SSF50447">
    <property type="entry name" value="Translation proteins"/>
    <property type="match status" value="1"/>
</dbReference>
<keyword evidence="3" id="KW-0479">Metal-binding</keyword>
<comment type="cofactor">
    <cofactor evidence="1">
        <name>Zn(2+)</name>
        <dbReference type="ChEBI" id="CHEBI:29105"/>
    </cofactor>
</comment>
<evidence type="ECO:0000313" key="7">
    <source>
        <dbReference type="EMBL" id="MBP2019688.1"/>
    </source>
</evidence>
<reference evidence="7 8" key="1">
    <citation type="submission" date="2021-03" db="EMBL/GenBank/DDBJ databases">
        <title>Genomic Encyclopedia of Type Strains, Phase IV (KMG-IV): sequencing the most valuable type-strain genomes for metagenomic binning, comparative biology and taxonomic classification.</title>
        <authorList>
            <person name="Goeker M."/>
        </authorList>
    </citation>
    <scope>NUCLEOTIDE SEQUENCE [LARGE SCALE GENOMIC DNA]</scope>
    <source>
        <strain evidence="7 8">DSM 27138</strain>
    </source>
</reference>
<evidence type="ECO:0000256" key="3">
    <source>
        <dbReference type="ARBA" id="ARBA00022723"/>
    </source>
</evidence>
<evidence type="ECO:0000256" key="5">
    <source>
        <dbReference type="SAM" id="Coils"/>
    </source>
</evidence>
<dbReference type="Gene3D" id="3.10.310.40">
    <property type="match status" value="1"/>
</dbReference>
<dbReference type="SMART" id="SM00863">
    <property type="entry name" value="tRNA_SAD"/>
    <property type="match status" value="1"/>
</dbReference>
<protein>
    <submittedName>
        <fullName evidence="7">Alanyl-tRNA synthetase</fullName>
        <ecNumber evidence="7">6.1.1.7</ecNumber>
    </submittedName>
</protein>
<dbReference type="Pfam" id="PF02272">
    <property type="entry name" value="DHHA1"/>
    <property type="match status" value="1"/>
</dbReference>
<dbReference type="EMBL" id="JAGGLG010000033">
    <property type="protein sequence ID" value="MBP2019688.1"/>
    <property type="molecule type" value="Genomic_DNA"/>
</dbReference>
<dbReference type="PANTHER" id="PTHR43462:SF1">
    <property type="entry name" value="ALANYL-TRNA EDITING PROTEIN AARSD1"/>
    <property type="match status" value="1"/>
</dbReference>
<dbReference type="InterPro" id="IPR018165">
    <property type="entry name" value="Ala-tRNA-synth_IIc_core"/>
</dbReference>
<feature type="coiled-coil region" evidence="5">
    <location>
        <begin position="227"/>
        <end position="254"/>
    </location>
</feature>
<keyword evidence="7" id="KW-0436">Ligase</keyword>
<dbReference type="InterPro" id="IPR003156">
    <property type="entry name" value="DHHA1_dom"/>
</dbReference>
<dbReference type="PROSITE" id="PS50860">
    <property type="entry name" value="AA_TRNA_LIGASE_II_ALA"/>
    <property type="match status" value="1"/>
</dbReference>
<feature type="domain" description="Alanyl-transfer RNA synthetases family profile" evidence="6">
    <location>
        <begin position="1"/>
        <end position="178"/>
    </location>
</feature>
<evidence type="ECO:0000256" key="4">
    <source>
        <dbReference type="ARBA" id="ARBA00022833"/>
    </source>
</evidence>
<evidence type="ECO:0000256" key="2">
    <source>
        <dbReference type="ARBA" id="ARBA00004496"/>
    </source>
</evidence>
<organism evidence="7 8">
    <name type="scientific">Symbiobacterium terraclitae</name>
    <dbReference type="NCBI Taxonomy" id="557451"/>
    <lineage>
        <taxon>Bacteria</taxon>
        <taxon>Bacillati</taxon>
        <taxon>Bacillota</taxon>
        <taxon>Clostridia</taxon>
        <taxon>Eubacteriales</taxon>
        <taxon>Symbiobacteriaceae</taxon>
        <taxon>Symbiobacterium</taxon>
    </lineage>
</organism>
<dbReference type="InterPro" id="IPR012947">
    <property type="entry name" value="tRNA_SAD"/>
</dbReference>
<sequence>MLDQTCFYAESGGQPSDAGTLGGQPVRGVHLGEDGAIVHLVDAPLEGSVTGRVDWARRLDAMEQHTGQHLLSAVFVHLFGADTVAWHLGAEAVTIDVEMDGLTADQAEEAELTCNRLIRAGLAVRTHLTDSDRVQQFPLRKPPAIEGEIRVVEIDGYDWAACGGTHVRSTGELGLLKIKAWERYKRLTRITFLAGQRALRDYLSLDRMTRDLARRLTIGVDDLPGWTDRTQEELNSLRKRVRMQQEQLLAIEAKELIAGARRVGPARVVRQSFGGRPFEELRLLAGMVAAEPGCVAVFGTRGAVPQLILHRAVDLRLDVGKIIREVLPLINGKGGGSPVQAQGGGSRPEQLEAALDAAVEQIARALGR</sequence>
<evidence type="ECO:0000259" key="6">
    <source>
        <dbReference type="PROSITE" id="PS50860"/>
    </source>
</evidence>
<dbReference type="Gene3D" id="3.30.980.10">
    <property type="entry name" value="Threonyl-trna Synthetase, Chain A, domain 2"/>
    <property type="match status" value="1"/>
</dbReference>
<dbReference type="Pfam" id="PF07973">
    <property type="entry name" value="tRNA_SAD"/>
    <property type="match status" value="1"/>
</dbReference>
<comment type="subcellular location">
    <subcellularLocation>
        <location evidence="2">Cytoplasm</location>
    </subcellularLocation>
</comment>
<dbReference type="InterPro" id="IPR018163">
    <property type="entry name" value="Thr/Ala-tRNA-synth_IIc_edit"/>
</dbReference>
<dbReference type="Proteomes" id="UP001519289">
    <property type="component" value="Unassembled WGS sequence"/>
</dbReference>
<dbReference type="RefSeq" id="WP_209467791.1">
    <property type="nucleotide sequence ID" value="NZ_JAGGLG010000033.1"/>
</dbReference>
<keyword evidence="4" id="KW-0862">Zinc</keyword>
<accession>A0ABS4JVX1</accession>
<dbReference type="SUPFAM" id="SSF55186">
    <property type="entry name" value="ThrRS/AlaRS common domain"/>
    <property type="match status" value="1"/>
</dbReference>
<dbReference type="Gene3D" id="2.40.30.130">
    <property type="match status" value="1"/>
</dbReference>
<name>A0ABS4JVX1_9FIRM</name>
<dbReference type="GO" id="GO:0004813">
    <property type="term" value="F:alanine-tRNA ligase activity"/>
    <property type="evidence" value="ECO:0007669"/>
    <property type="project" value="UniProtKB-EC"/>
</dbReference>
<comment type="caution">
    <text evidence="7">The sequence shown here is derived from an EMBL/GenBank/DDBJ whole genome shotgun (WGS) entry which is preliminary data.</text>
</comment>
<dbReference type="PANTHER" id="PTHR43462">
    <property type="entry name" value="ALANYL-TRNA EDITING PROTEIN"/>
    <property type="match status" value="1"/>
</dbReference>
<keyword evidence="5" id="KW-0175">Coiled coil</keyword>
<evidence type="ECO:0000256" key="1">
    <source>
        <dbReference type="ARBA" id="ARBA00001947"/>
    </source>
</evidence>
<evidence type="ECO:0000313" key="8">
    <source>
        <dbReference type="Proteomes" id="UP001519289"/>
    </source>
</evidence>